<evidence type="ECO:0000313" key="2">
    <source>
        <dbReference type="Proteomes" id="UP000251197"/>
    </source>
</evidence>
<sequence length="62" mass="6759">MSQSKLFLITGVSSGFGRSLAEEALKAGHRVVGTVRNQQAKEAFEVLAPGRCFCPHSGRHRF</sequence>
<gene>
    <name evidence="1" type="ORF">NCTC12120_03539</name>
</gene>
<organism evidence="1 2">
    <name type="scientific">Cedecea neteri</name>
    <dbReference type="NCBI Taxonomy" id="158822"/>
    <lineage>
        <taxon>Bacteria</taxon>
        <taxon>Pseudomonadati</taxon>
        <taxon>Pseudomonadota</taxon>
        <taxon>Gammaproteobacteria</taxon>
        <taxon>Enterobacterales</taxon>
        <taxon>Enterobacteriaceae</taxon>
        <taxon>Cedecea</taxon>
    </lineage>
</organism>
<dbReference type="Proteomes" id="UP000251197">
    <property type="component" value="Unassembled WGS sequence"/>
</dbReference>
<dbReference type="AlphaFoldDB" id="A0A2X2TBA6"/>
<proteinExistence type="predicted"/>
<protein>
    <submittedName>
        <fullName evidence="1">Short chain dehydrogenase</fullName>
    </submittedName>
</protein>
<reference evidence="1 2" key="1">
    <citation type="submission" date="2018-06" db="EMBL/GenBank/DDBJ databases">
        <authorList>
            <consortium name="Pathogen Informatics"/>
            <person name="Doyle S."/>
        </authorList>
    </citation>
    <scope>NUCLEOTIDE SEQUENCE [LARGE SCALE GENOMIC DNA]</scope>
    <source>
        <strain evidence="1 2">NCTC12120</strain>
    </source>
</reference>
<dbReference type="EMBL" id="UAVU01000003">
    <property type="protein sequence ID" value="SQA99617.1"/>
    <property type="molecule type" value="Genomic_DNA"/>
</dbReference>
<evidence type="ECO:0000313" key="1">
    <source>
        <dbReference type="EMBL" id="SQA99617.1"/>
    </source>
</evidence>
<dbReference type="InterPro" id="IPR036291">
    <property type="entry name" value="NAD(P)-bd_dom_sf"/>
</dbReference>
<accession>A0A2X2TBA6</accession>
<dbReference type="Gene3D" id="3.40.50.720">
    <property type="entry name" value="NAD(P)-binding Rossmann-like Domain"/>
    <property type="match status" value="1"/>
</dbReference>
<name>A0A2X2TBA6_9ENTR</name>
<dbReference type="SUPFAM" id="SSF51735">
    <property type="entry name" value="NAD(P)-binding Rossmann-fold domains"/>
    <property type="match status" value="1"/>
</dbReference>